<keyword evidence="8" id="KW-0131">Cell cycle</keyword>
<keyword evidence="5" id="KW-0493">Microtubule</keyword>
<dbReference type="GO" id="GO:0051301">
    <property type="term" value="P:cell division"/>
    <property type="evidence" value="ECO:0007669"/>
    <property type="project" value="UniProtKB-KW"/>
</dbReference>
<evidence type="ECO:0000256" key="8">
    <source>
        <dbReference type="ARBA" id="ARBA00023306"/>
    </source>
</evidence>
<reference evidence="10" key="2">
    <citation type="submission" date="2025-09" db="UniProtKB">
        <authorList>
            <consortium name="Ensembl"/>
        </authorList>
    </citation>
    <scope>IDENTIFICATION</scope>
</reference>
<dbReference type="GeneTree" id="ENSGT00490000043329"/>
<evidence type="ECO:0000259" key="9">
    <source>
        <dbReference type="PROSITE" id="PS50021"/>
    </source>
</evidence>
<dbReference type="Pfam" id="PF00307">
    <property type="entry name" value="CH"/>
    <property type="match status" value="1"/>
</dbReference>
<accession>A0A3Q0RMG5</accession>
<keyword evidence="4" id="KW-0132">Cell division</keyword>
<dbReference type="InterPro" id="IPR036872">
    <property type="entry name" value="CH_dom_sf"/>
</dbReference>
<dbReference type="STRING" id="61819.ENSACIP00000011512"/>
<sequence>MAVHVTLSRTCSYNRYELLAWLNETLQTSFTRVEQVCTGAAYCQLMDLLFPGSLDLSGVQFQCDTIMHSLHNFTLLRSAFKRAGVIRHIPIEALMKRNPVVALTFLQWFKLLFDERNDSREYNASEARGGQNLPGVCSPAPAFQPRVVISVRPFWDGGKSMPGRTPGFLQSRG</sequence>
<dbReference type="FunFam" id="1.10.418.10:FF:000028">
    <property type="entry name" value="RP/EB family microtubule-associated protein"/>
    <property type="match status" value="1"/>
</dbReference>
<dbReference type="AlphaFoldDB" id="A0A3Q0RMG5"/>
<protein>
    <recommendedName>
        <fullName evidence="9">Calponin-homology (CH) domain-containing protein</fullName>
    </recommendedName>
</protein>
<evidence type="ECO:0000256" key="6">
    <source>
        <dbReference type="ARBA" id="ARBA00022776"/>
    </source>
</evidence>
<dbReference type="Gene3D" id="1.10.418.10">
    <property type="entry name" value="Calponin-like domain"/>
    <property type="match status" value="1"/>
</dbReference>
<dbReference type="OMA" id="NYEFAVW"/>
<keyword evidence="6" id="KW-0498">Mitosis</keyword>
<organism evidence="10 11">
    <name type="scientific">Amphilophus citrinellus</name>
    <name type="common">Midas cichlid</name>
    <name type="synonym">Cichlasoma citrinellum</name>
    <dbReference type="NCBI Taxonomy" id="61819"/>
    <lineage>
        <taxon>Eukaryota</taxon>
        <taxon>Metazoa</taxon>
        <taxon>Chordata</taxon>
        <taxon>Craniata</taxon>
        <taxon>Vertebrata</taxon>
        <taxon>Euteleostomi</taxon>
        <taxon>Actinopterygii</taxon>
        <taxon>Neopterygii</taxon>
        <taxon>Teleostei</taxon>
        <taxon>Neoteleostei</taxon>
        <taxon>Acanthomorphata</taxon>
        <taxon>Ovalentaria</taxon>
        <taxon>Cichlomorphae</taxon>
        <taxon>Cichliformes</taxon>
        <taxon>Cichlidae</taxon>
        <taxon>New World cichlids</taxon>
        <taxon>Cichlasomatinae</taxon>
        <taxon>Heroini</taxon>
        <taxon>Amphilophus</taxon>
    </lineage>
</organism>
<evidence type="ECO:0000256" key="2">
    <source>
        <dbReference type="ARBA" id="ARBA00010729"/>
    </source>
</evidence>
<dbReference type="InterPro" id="IPR027328">
    <property type="entry name" value="MAPRE"/>
</dbReference>
<dbReference type="GO" id="GO:0008017">
    <property type="term" value="F:microtubule binding"/>
    <property type="evidence" value="ECO:0007669"/>
    <property type="project" value="InterPro"/>
</dbReference>
<keyword evidence="3" id="KW-0963">Cytoplasm</keyword>
<comment type="subcellular location">
    <subcellularLocation>
        <location evidence="1">Cytoplasm</location>
        <location evidence="1">Cytoskeleton</location>
    </subcellularLocation>
</comment>
<evidence type="ECO:0000256" key="4">
    <source>
        <dbReference type="ARBA" id="ARBA00022618"/>
    </source>
</evidence>
<keyword evidence="11" id="KW-1185">Reference proteome</keyword>
<dbReference type="SUPFAM" id="SSF47576">
    <property type="entry name" value="Calponin-homology domain, CH-domain"/>
    <property type="match status" value="1"/>
</dbReference>
<proteinExistence type="inferred from homology"/>
<evidence type="ECO:0000256" key="3">
    <source>
        <dbReference type="ARBA" id="ARBA00022490"/>
    </source>
</evidence>
<evidence type="ECO:0000256" key="1">
    <source>
        <dbReference type="ARBA" id="ARBA00004245"/>
    </source>
</evidence>
<reference evidence="10" key="1">
    <citation type="submission" date="2025-08" db="UniProtKB">
        <authorList>
            <consortium name="Ensembl"/>
        </authorList>
    </citation>
    <scope>IDENTIFICATION</scope>
</reference>
<evidence type="ECO:0000256" key="7">
    <source>
        <dbReference type="ARBA" id="ARBA00023212"/>
    </source>
</evidence>
<evidence type="ECO:0000313" key="10">
    <source>
        <dbReference type="Ensembl" id="ENSACIP00000011512.1"/>
    </source>
</evidence>
<feature type="domain" description="Calponin-homology (CH)" evidence="9">
    <location>
        <begin position="12"/>
        <end position="114"/>
    </location>
</feature>
<dbReference type="GO" id="GO:0005874">
    <property type="term" value="C:microtubule"/>
    <property type="evidence" value="ECO:0007669"/>
    <property type="project" value="UniProtKB-KW"/>
</dbReference>
<dbReference type="Ensembl" id="ENSACIT00000011840.1">
    <property type="protein sequence ID" value="ENSACIP00000011512.1"/>
    <property type="gene ID" value="ENSACIG00000008988.1"/>
</dbReference>
<dbReference type="PANTHER" id="PTHR10623">
    <property type="entry name" value="MICROTUBULE-ASSOCIATED PROTEIN RP/EB FAMILY MEMBER"/>
    <property type="match status" value="1"/>
</dbReference>
<comment type="similarity">
    <text evidence="2">Belongs to the MAPRE family.</text>
</comment>
<keyword evidence="7" id="KW-0206">Cytoskeleton</keyword>
<evidence type="ECO:0000256" key="5">
    <source>
        <dbReference type="ARBA" id="ARBA00022701"/>
    </source>
</evidence>
<dbReference type="Proteomes" id="UP000261340">
    <property type="component" value="Unplaced"/>
</dbReference>
<dbReference type="PROSITE" id="PS50021">
    <property type="entry name" value="CH"/>
    <property type="match status" value="1"/>
</dbReference>
<evidence type="ECO:0000313" key="11">
    <source>
        <dbReference type="Proteomes" id="UP000261340"/>
    </source>
</evidence>
<dbReference type="InterPro" id="IPR001715">
    <property type="entry name" value="CH_dom"/>
</dbReference>
<name>A0A3Q0RMG5_AMPCI</name>